<sequence length="381" mass="42079">MAARSAAFKRPAAFNHPAGRKRPAVLKRPAAKTGRPCKWVQLDTLPGSGIKALPKGAAMLVRTAIDGVDRKNSRHGDEYVLKKMFVEKPYDRALRRLRRARGADPKALFCNRVVFDLGANVCGFAARASWGGATHVVAVEADPETARIGEANLKACERVELRCAAMVSRAQRRRAEGLVLLPHKASGDGVQPLKPNRSSLVDDGAVNTRQCSERLKVRIPLRNQLTWPELLDGSKPPGGAARCARGSLGVMVKMDIEGSERDVILEAWGPLKASFAQLGRRWRLEEGADLELLVYYHVDKYPLLRDLDRFLTSVEREFETVIVEWTPMVPDGDKEPVGSEWYRWREKVRQSDGSCLRGKTDIGLASAKKDILVACAGLRGV</sequence>
<evidence type="ECO:0000256" key="1">
    <source>
        <dbReference type="SAM" id="MobiDB-lite"/>
    </source>
</evidence>
<dbReference type="InterPro" id="IPR029063">
    <property type="entry name" value="SAM-dependent_MTases_sf"/>
</dbReference>
<name>A0A7S4PUS2_9DINO</name>
<feature type="compositionally biased region" description="Low complexity" evidence="1">
    <location>
        <begin position="1"/>
        <end position="14"/>
    </location>
</feature>
<evidence type="ECO:0000313" key="2">
    <source>
        <dbReference type="EMBL" id="CAE4563282.1"/>
    </source>
</evidence>
<protein>
    <recommendedName>
        <fullName evidence="3">Methyltransferase FkbM domain-containing protein</fullName>
    </recommendedName>
</protein>
<organism evidence="2">
    <name type="scientific">Alexandrium monilatum</name>
    <dbReference type="NCBI Taxonomy" id="311494"/>
    <lineage>
        <taxon>Eukaryota</taxon>
        <taxon>Sar</taxon>
        <taxon>Alveolata</taxon>
        <taxon>Dinophyceae</taxon>
        <taxon>Gonyaulacales</taxon>
        <taxon>Pyrocystaceae</taxon>
        <taxon>Alexandrium</taxon>
    </lineage>
</organism>
<dbReference type="Gene3D" id="3.40.50.150">
    <property type="entry name" value="Vaccinia Virus protein VP39"/>
    <property type="match status" value="1"/>
</dbReference>
<evidence type="ECO:0008006" key="3">
    <source>
        <dbReference type="Google" id="ProtNLM"/>
    </source>
</evidence>
<accession>A0A7S4PUS2</accession>
<feature type="region of interest" description="Disordered" evidence="1">
    <location>
        <begin position="1"/>
        <end position="30"/>
    </location>
</feature>
<gene>
    <name evidence="2" type="ORF">AMON00008_LOCUS2901</name>
</gene>
<dbReference type="EMBL" id="HBNR01004362">
    <property type="protein sequence ID" value="CAE4563282.1"/>
    <property type="molecule type" value="Transcribed_RNA"/>
</dbReference>
<reference evidence="2" key="1">
    <citation type="submission" date="2021-01" db="EMBL/GenBank/DDBJ databases">
        <authorList>
            <person name="Corre E."/>
            <person name="Pelletier E."/>
            <person name="Niang G."/>
            <person name="Scheremetjew M."/>
            <person name="Finn R."/>
            <person name="Kale V."/>
            <person name="Holt S."/>
            <person name="Cochrane G."/>
            <person name="Meng A."/>
            <person name="Brown T."/>
            <person name="Cohen L."/>
        </authorList>
    </citation>
    <scope>NUCLEOTIDE SEQUENCE</scope>
    <source>
        <strain evidence="2">CCMP3105</strain>
    </source>
</reference>
<dbReference type="SUPFAM" id="SSF53335">
    <property type="entry name" value="S-adenosyl-L-methionine-dependent methyltransferases"/>
    <property type="match status" value="1"/>
</dbReference>
<proteinExistence type="predicted"/>
<dbReference type="AlphaFoldDB" id="A0A7S4PUS2"/>